<comment type="caution">
    <text evidence="3">The sequence shown here is derived from an EMBL/GenBank/DDBJ whole genome shotgun (WGS) entry which is preliminary data.</text>
</comment>
<evidence type="ECO:0000256" key="1">
    <source>
        <dbReference type="ARBA" id="ARBA00023125"/>
    </source>
</evidence>
<evidence type="ECO:0000313" key="3">
    <source>
        <dbReference type="EMBL" id="CAE7255511.1"/>
    </source>
</evidence>
<keyword evidence="4" id="KW-1185">Reference proteome</keyword>
<dbReference type="AlphaFoldDB" id="A0A812MBX3"/>
<feature type="domain" description="Replication protein A OB" evidence="2">
    <location>
        <begin position="139"/>
        <end position="235"/>
    </location>
</feature>
<evidence type="ECO:0000259" key="2">
    <source>
        <dbReference type="Pfam" id="PF16900"/>
    </source>
</evidence>
<dbReference type="InterPro" id="IPR031657">
    <property type="entry name" value="REPA_OB_2"/>
</dbReference>
<organism evidence="3 4">
    <name type="scientific">Symbiodinium pilosum</name>
    <name type="common">Dinoflagellate</name>
    <dbReference type="NCBI Taxonomy" id="2952"/>
    <lineage>
        <taxon>Eukaryota</taxon>
        <taxon>Sar</taxon>
        <taxon>Alveolata</taxon>
        <taxon>Dinophyceae</taxon>
        <taxon>Suessiales</taxon>
        <taxon>Symbiodiniaceae</taxon>
        <taxon>Symbiodinium</taxon>
    </lineage>
</organism>
<dbReference type="EMBL" id="CAJNIZ010007134">
    <property type="protein sequence ID" value="CAE7255511.1"/>
    <property type="molecule type" value="Genomic_DNA"/>
</dbReference>
<dbReference type="Pfam" id="PF16900">
    <property type="entry name" value="REPA_OB_2"/>
    <property type="match status" value="1"/>
</dbReference>
<dbReference type="Proteomes" id="UP000649617">
    <property type="component" value="Unassembled WGS sequence"/>
</dbReference>
<keyword evidence="1" id="KW-0238">DNA-binding</keyword>
<name>A0A812MBX3_SYMPI</name>
<proteinExistence type="predicted"/>
<dbReference type="Gene3D" id="2.40.50.140">
    <property type="entry name" value="Nucleic acid-binding proteins"/>
    <property type="match status" value="1"/>
</dbReference>
<gene>
    <name evidence="3" type="ORF">SPIL2461_LOCUS5137</name>
</gene>
<reference evidence="3" key="1">
    <citation type="submission" date="2021-02" db="EMBL/GenBank/DDBJ databases">
        <authorList>
            <person name="Dougan E. K."/>
            <person name="Rhodes N."/>
            <person name="Thang M."/>
            <person name="Chan C."/>
        </authorList>
    </citation>
    <scope>NUCLEOTIDE SEQUENCE</scope>
</reference>
<dbReference type="InterPro" id="IPR012340">
    <property type="entry name" value="NA-bd_OB-fold"/>
</dbReference>
<dbReference type="GO" id="GO:0003677">
    <property type="term" value="F:DNA binding"/>
    <property type="evidence" value="ECO:0007669"/>
    <property type="project" value="UniProtKB-KW"/>
</dbReference>
<dbReference type="SUPFAM" id="SSF50249">
    <property type="entry name" value="Nucleic acid-binding proteins"/>
    <property type="match status" value="1"/>
</dbReference>
<dbReference type="OrthoDB" id="1751331at2759"/>
<protein>
    <recommendedName>
        <fullName evidence="2">Replication protein A OB domain-containing protein</fullName>
    </recommendedName>
</protein>
<accession>A0A812MBX3</accession>
<evidence type="ECO:0000313" key="4">
    <source>
        <dbReference type="Proteomes" id="UP000649617"/>
    </source>
</evidence>
<sequence>MPGLRLKSFRVDTAPNVSCNIRFFGVTTISDLPGKSLWSKWVATCIDEHGDTATVSRKFFGEKQRDTMQAFAKKFQEGSTWACNGKCEKGKGFKACNKNSKYSASTSPVDLEIVDNTALTQLPSDQIKCPIRPSIRLSIKDILEKDMEQRVDIMGLVTSAGEMVQKDCKRKEGSSQSRELLRLRLLDDSEVDCTVSVWGETAKALSQKPLQGSAIAMYRLKLKVDGNSKELTTAEDSYILLLDSADGVSQREDKIINGKETILGAGAKSCATMYEGGADVSGELRVICLRSLALAAELKIQLQESAWQVEACIWELEDPENVVGSHGRLWARVMLRDASGELRLFVSEEALLSMTGAASKDEFLEQLSSDTLPRRRISGRIHRSLKTLHRGTSEEKEVVNLTLLAAAPMFIVPGDGKEAYNRYQDSAAFADSGGILPTMLSQIQTSSDGCGLRVTDLDGQKSVEVTGGTLSLLQVTAACKPVQQHGVTSLQFSNVVDLVGKARGVAARPNQVLLQIPLGQMLLQQVQKGGVALFHITSVEGEPQEFLAQAVYRPAEEVSADTMDAMVANFIAEIQAAEGVVSKRRPLKRKREGIEPETMKEIVSLCFTPESKVTRKASNLNTPPWSV</sequence>